<dbReference type="PROSITE" id="PS51257">
    <property type="entry name" value="PROKAR_LIPOPROTEIN"/>
    <property type="match status" value="1"/>
</dbReference>
<accession>A0A6J5LZL5</accession>
<gene>
    <name evidence="1" type="ORF">UFOVP326_11</name>
</gene>
<organism evidence="1">
    <name type="scientific">uncultured Caudovirales phage</name>
    <dbReference type="NCBI Taxonomy" id="2100421"/>
    <lineage>
        <taxon>Viruses</taxon>
        <taxon>Duplodnaviria</taxon>
        <taxon>Heunggongvirae</taxon>
        <taxon>Uroviricota</taxon>
        <taxon>Caudoviricetes</taxon>
        <taxon>Peduoviridae</taxon>
        <taxon>Maltschvirus</taxon>
        <taxon>Maltschvirus maltsch</taxon>
    </lineage>
</organism>
<evidence type="ECO:0000313" key="1">
    <source>
        <dbReference type="EMBL" id="CAB4137199.1"/>
    </source>
</evidence>
<reference evidence="1" key="1">
    <citation type="submission" date="2020-04" db="EMBL/GenBank/DDBJ databases">
        <authorList>
            <person name="Chiriac C."/>
            <person name="Salcher M."/>
            <person name="Ghai R."/>
            <person name="Kavagutti S V."/>
        </authorList>
    </citation>
    <scope>NUCLEOTIDE SEQUENCE</scope>
</reference>
<dbReference type="Pfam" id="PF26461">
    <property type="entry name" value="Phi812_tail_tube"/>
    <property type="match status" value="1"/>
</dbReference>
<dbReference type="EMBL" id="LR796340">
    <property type="protein sequence ID" value="CAB4137199.1"/>
    <property type="molecule type" value="Genomic_DNA"/>
</dbReference>
<sequence>MPTVNQRVRSGNRVVVLLGGVQVGLMQSCEMNDDYSPEPASGIGDIHVQEYVPTMARHSLSCQSVVLRRRAMLEAGVAPENGDATLEGLVFDIAIHDKDTGIELRKYKGCSYASGNISVSAHRMVMQSAMFLALDVEGVMTS</sequence>
<protein>
    <submittedName>
        <fullName evidence="1">Uncharacterized protein</fullName>
    </submittedName>
</protein>
<dbReference type="InterPro" id="IPR058640">
    <property type="entry name" value="Phi812_tail_tube"/>
</dbReference>
<proteinExistence type="predicted"/>
<name>A0A6J5LZL5_9CAUD</name>